<evidence type="ECO:0000313" key="2">
    <source>
        <dbReference type="Proteomes" id="UP000479000"/>
    </source>
</evidence>
<organism evidence="1 2">
    <name type="scientific">Nesidiocoris tenuis</name>
    <dbReference type="NCBI Taxonomy" id="355587"/>
    <lineage>
        <taxon>Eukaryota</taxon>
        <taxon>Metazoa</taxon>
        <taxon>Ecdysozoa</taxon>
        <taxon>Arthropoda</taxon>
        <taxon>Hexapoda</taxon>
        <taxon>Insecta</taxon>
        <taxon>Pterygota</taxon>
        <taxon>Neoptera</taxon>
        <taxon>Paraneoptera</taxon>
        <taxon>Hemiptera</taxon>
        <taxon>Heteroptera</taxon>
        <taxon>Panheteroptera</taxon>
        <taxon>Cimicomorpha</taxon>
        <taxon>Miridae</taxon>
        <taxon>Dicyphina</taxon>
        <taxon>Nesidiocoris</taxon>
    </lineage>
</organism>
<sequence length="83" mass="9043">MSYLRGSFGLNPRLVELKQYKSSSSKPLNITDAYRLRFGRVFSSGVPTPRSLIVANISSVNCKGLHFVLPGGPGRTNVQPHLG</sequence>
<keyword evidence="2" id="KW-1185">Reference proteome</keyword>
<accession>A0A6H5HKK5</accession>
<protein>
    <submittedName>
        <fullName evidence="1">Uncharacterized protein</fullName>
    </submittedName>
</protein>
<dbReference type="EMBL" id="CADCXU010031194">
    <property type="protein sequence ID" value="CAB0017325.1"/>
    <property type="molecule type" value="Genomic_DNA"/>
</dbReference>
<evidence type="ECO:0000313" key="1">
    <source>
        <dbReference type="EMBL" id="CAB0017325.1"/>
    </source>
</evidence>
<feature type="non-terminal residue" evidence="1">
    <location>
        <position position="83"/>
    </location>
</feature>
<gene>
    <name evidence="1" type="ORF">NTEN_LOCUS21348</name>
</gene>
<dbReference type="Proteomes" id="UP000479000">
    <property type="component" value="Unassembled WGS sequence"/>
</dbReference>
<proteinExistence type="predicted"/>
<reference evidence="1 2" key="1">
    <citation type="submission" date="2020-02" db="EMBL/GenBank/DDBJ databases">
        <authorList>
            <person name="Ferguson B K."/>
        </authorList>
    </citation>
    <scope>NUCLEOTIDE SEQUENCE [LARGE SCALE GENOMIC DNA]</scope>
</reference>
<name>A0A6H5HKK5_9HEMI</name>
<dbReference type="AlphaFoldDB" id="A0A6H5HKK5"/>